<evidence type="ECO:0000313" key="4">
    <source>
        <dbReference type="Proteomes" id="UP000275395"/>
    </source>
</evidence>
<evidence type="ECO:0000313" key="3">
    <source>
        <dbReference type="EMBL" id="RLP68736.1"/>
    </source>
</evidence>
<dbReference type="InterPro" id="IPR023210">
    <property type="entry name" value="NADP_OxRdtase_dom"/>
</dbReference>
<feature type="domain" description="NADP-dependent oxidoreductase" evidence="2">
    <location>
        <begin position="16"/>
        <end position="326"/>
    </location>
</feature>
<dbReference type="InterPro" id="IPR036812">
    <property type="entry name" value="NAD(P)_OxRdtase_dom_sf"/>
</dbReference>
<dbReference type="SUPFAM" id="SSF51430">
    <property type="entry name" value="NAD(P)-linked oxidoreductase"/>
    <property type="match status" value="1"/>
</dbReference>
<protein>
    <submittedName>
        <fullName evidence="3">Aldo/keto reductase</fullName>
    </submittedName>
</protein>
<dbReference type="AlphaFoldDB" id="A0A3L6ZL70"/>
<dbReference type="PANTHER" id="PTHR43625:SF40">
    <property type="entry name" value="ALDO-KETO REDUCTASE YAKC [NADP(+)]"/>
    <property type="match status" value="1"/>
</dbReference>
<dbReference type="Pfam" id="PF00248">
    <property type="entry name" value="Aldo_ket_red"/>
    <property type="match status" value="1"/>
</dbReference>
<dbReference type="EMBL" id="RCUW01000007">
    <property type="protein sequence ID" value="RLP68736.1"/>
    <property type="molecule type" value="Genomic_DNA"/>
</dbReference>
<dbReference type="GO" id="GO:0016491">
    <property type="term" value="F:oxidoreductase activity"/>
    <property type="evidence" value="ECO:0007669"/>
    <property type="project" value="UniProtKB-KW"/>
</dbReference>
<keyword evidence="1" id="KW-0560">Oxidoreductase</keyword>
<evidence type="ECO:0000256" key="1">
    <source>
        <dbReference type="ARBA" id="ARBA00023002"/>
    </source>
</evidence>
<sequence length="335" mass="36208">MKRRKLGSTGRVVTALGLGCMGMSWGYNESGRDDRESEAAIVAAVDAGVDFFDTARIYGDGHNERLVGRALAGRRNVVIATKGGIVVDDLEARTMHRDGSPEALRRQIDESLRNLGRDVLDLYYLHRVDPDVPLEESWGALAEAVKAGKVRWLGLSEVTVDQASRAQNIHPVTAIQSELSLWTRDALGEGLSARSARFAGGADQASGDVVAWARDRGASIVPFAPLGRGFLTNTLRPSEFEEGDFRKTNPRFAPEAFERNSAITGTVQEIARTHGATAAQVALAWVLDLGEHVIPIPGTRRSAHLAENLAAMEVNLGTSERTRLDDVPAAVGSRY</sequence>
<reference evidence="3 4" key="1">
    <citation type="submission" date="2018-10" db="EMBL/GenBank/DDBJ databases">
        <authorList>
            <person name="Li J."/>
        </authorList>
    </citation>
    <scope>NUCLEOTIDE SEQUENCE [LARGE SCALE GENOMIC DNA]</scope>
    <source>
        <strain evidence="3 4">JCM 30549</strain>
    </source>
</reference>
<dbReference type="GO" id="GO:0005737">
    <property type="term" value="C:cytoplasm"/>
    <property type="evidence" value="ECO:0007669"/>
    <property type="project" value="TreeGrafter"/>
</dbReference>
<dbReference type="Proteomes" id="UP000275395">
    <property type="component" value="Unassembled WGS sequence"/>
</dbReference>
<evidence type="ECO:0000259" key="2">
    <source>
        <dbReference type="Pfam" id="PF00248"/>
    </source>
</evidence>
<proteinExistence type="predicted"/>
<dbReference type="InterPro" id="IPR020471">
    <property type="entry name" value="AKR"/>
</dbReference>
<dbReference type="PRINTS" id="PR00069">
    <property type="entry name" value="ALDKETRDTASE"/>
</dbReference>
<dbReference type="PANTHER" id="PTHR43625">
    <property type="entry name" value="AFLATOXIN B1 ALDEHYDE REDUCTASE"/>
    <property type="match status" value="1"/>
</dbReference>
<gene>
    <name evidence="3" type="ORF">D9V30_09245</name>
</gene>
<accession>A0A3L6ZL70</accession>
<name>A0A3L6ZL70_9MICO</name>
<dbReference type="Gene3D" id="3.20.20.100">
    <property type="entry name" value="NADP-dependent oxidoreductase domain"/>
    <property type="match status" value="1"/>
</dbReference>
<comment type="caution">
    <text evidence="3">The sequence shown here is derived from an EMBL/GenBank/DDBJ whole genome shotgun (WGS) entry which is preliminary data.</text>
</comment>
<dbReference type="InterPro" id="IPR050791">
    <property type="entry name" value="Aldo-Keto_reductase"/>
</dbReference>
<organism evidence="3 4">
    <name type="scientific">Mycetocola reblochoni</name>
    <dbReference type="NCBI Taxonomy" id="331618"/>
    <lineage>
        <taxon>Bacteria</taxon>
        <taxon>Bacillati</taxon>
        <taxon>Actinomycetota</taxon>
        <taxon>Actinomycetes</taxon>
        <taxon>Micrococcales</taxon>
        <taxon>Microbacteriaceae</taxon>
        <taxon>Mycetocola</taxon>
    </lineage>
</organism>